<evidence type="ECO:0000313" key="2">
    <source>
        <dbReference type="EMBL" id="MEV0367976.1"/>
    </source>
</evidence>
<sequence length="59" mass="6022">TSPKTADHATGIIVIGLIWVAPFIVAAVLRRTRLTLVLVGLAVVVTILAVSKSGCVGIA</sequence>
<dbReference type="RefSeq" id="WP_357988320.1">
    <property type="nucleotide sequence ID" value="NZ_JBFAIH010000045.1"/>
</dbReference>
<feature type="transmembrane region" description="Helical" evidence="1">
    <location>
        <begin position="34"/>
        <end position="51"/>
    </location>
</feature>
<protein>
    <submittedName>
        <fullName evidence="2">Uncharacterized protein</fullName>
    </submittedName>
</protein>
<evidence type="ECO:0000256" key="1">
    <source>
        <dbReference type="SAM" id="Phobius"/>
    </source>
</evidence>
<keyword evidence="1" id="KW-0812">Transmembrane</keyword>
<gene>
    <name evidence="2" type="ORF">AB0H72_35365</name>
</gene>
<organism evidence="2 3">
    <name type="scientific">Nocardia fusca</name>
    <dbReference type="NCBI Taxonomy" id="941183"/>
    <lineage>
        <taxon>Bacteria</taxon>
        <taxon>Bacillati</taxon>
        <taxon>Actinomycetota</taxon>
        <taxon>Actinomycetes</taxon>
        <taxon>Mycobacteriales</taxon>
        <taxon>Nocardiaceae</taxon>
        <taxon>Nocardia</taxon>
    </lineage>
</organism>
<evidence type="ECO:0000313" key="3">
    <source>
        <dbReference type="Proteomes" id="UP001551658"/>
    </source>
</evidence>
<comment type="caution">
    <text evidence="2">The sequence shown here is derived from an EMBL/GenBank/DDBJ whole genome shotgun (WGS) entry which is preliminary data.</text>
</comment>
<reference evidence="2 3" key="1">
    <citation type="submission" date="2024-06" db="EMBL/GenBank/DDBJ databases">
        <title>The Natural Products Discovery Center: Release of the First 8490 Sequenced Strains for Exploring Actinobacteria Biosynthetic Diversity.</title>
        <authorList>
            <person name="Kalkreuter E."/>
            <person name="Kautsar S.A."/>
            <person name="Yang D."/>
            <person name="Bader C.D."/>
            <person name="Teijaro C.N."/>
            <person name="Fluegel L."/>
            <person name="Davis C.M."/>
            <person name="Simpson J.R."/>
            <person name="Lauterbach L."/>
            <person name="Steele A.D."/>
            <person name="Gui C."/>
            <person name="Meng S."/>
            <person name="Li G."/>
            <person name="Viehrig K."/>
            <person name="Ye F."/>
            <person name="Su P."/>
            <person name="Kiefer A.F."/>
            <person name="Nichols A."/>
            <person name="Cepeda A.J."/>
            <person name="Yan W."/>
            <person name="Fan B."/>
            <person name="Jiang Y."/>
            <person name="Adhikari A."/>
            <person name="Zheng C.-J."/>
            <person name="Schuster L."/>
            <person name="Cowan T.M."/>
            <person name="Smanski M.J."/>
            <person name="Chevrette M.G."/>
            <person name="De Carvalho L.P.S."/>
            <person name="Shen B."/>
        </authorList>
    </citation>
    <scope>NUCLEOTIDE SEQUENCE [LARGE SCALE GENOMIC DNA]</scope>
    <source>
        <strain evidence="2 3">NPDC050671</strain>
    </source>
</reference>
<proteinExistence type="predicted"/>
<dbReference type="EMBL" id="JBFAIH010000045">
    <property type="protein sequence ID" value="MEV0367976.1"/>
    <property type="molecule type" value="Genomic_DNA"/>
</dbReference>
<dbReference type="Proteomes" id="UP001551658">
    <property type="component" value="Unassembled WGS sequence"/>
</dbReference>
<name>A0ABV3FJV5_9NOCA</name>
<keyword evidence="1" id="KW-1133">Transmembrane helix</keyword>
<keyword evidence="3" id="KW-1185">Reference proteome</keyword>
<keyword evidence="1" id="KW-0472">Membrane</keyword>
<accession>A0ABV3FJV5</accession>
<feature type="non-terminal residue" evidence="2">
    <location>
        <position position="1"/>
    </location>
</feature>
<feature type="transmembrane region" description="Helical" evidence="1">
    <location>
        <begin position="12"/>
        <end position="29"/>
    </location>
</feature>